<accession>A0ABN7U0Z2</accession>
<keyword evidence="3" id="KW-1185">Reference proteome</keyword>
<protein>
    <recommendedName>
        <fullName evidence="1">Aminoglycoside phosphotransferase domain-containing protein</fullName>
    </recommendedName>
</protein>
<dbReference type="EMBL" id="CAJVCE010000057">
    <property type="protein sequence ID" value="CAG7659061.1"/>
    <property type="molecule type" value="Genomic_DNA"/>
</dbReference>
<dbReference type="RefSeq" id="WP_218103418.1">
    <property type="nucleotide sequence ID" value="NZ_CAJVCE010000057.1"/>
</dbReference>
<comment type="caution">
    <text evidence="2">The sequence shown here is derived from an EMBL/GenBank/DDBJ whole genome shotgun (WGS) entry which is preliminary data.</text>
</comment>
<organism evidence="2 3">
    <name type="scientific">Paenibacillus allorhizosphaerae</name>
    <dbReference type="NCBI Taxonomy" id="2849866"/>
    <lineage>
        <taxon>Bacteria</taxon>
        <taxon>Bacillati</taxon>
        <taxon>Bacillota</taxon>
        <taxon>Bacilli</taxon>
        <taxon>Bacillales</taxon>
        <taxon>Paenibacillaceae</taxon>
        <taxon>Paenibacillus</taxon>
    </lineage>
</organism>
<dbReference type="Proteomes" id="UP000730618">
    <property type="component" value="Unassembled WGS sequence"/>
</dbReference>
<dbReference type="InterPro" id="IPR002575">
    <property type="entry name" value="Aminoglycoside_PTrfase"/>
</dbReference>
<gene>
    <name evidence="2" type="ORF">PAECIP111802_07312</name>
</gene>
<evidence type="ECO:0000313" key="3">
    <source>
        <dbReference type="Proteomes" id="UP000730618"/>
    </source>
</evidence>
<proteinExistence type="predicted"/>
<sequence>MKYGKIIGKGNTATVYEWEEGKVLKLFNKGYPKNAVEREFQNAKAINGMNFAKPKVYEIICCEERSGIIYDKLEGESLLDWVLKTGDLHGCAEHMARLHKTIVQNRVSNVQDYKEFLKSNIVNASSVCLLEQERVFEILDSLNAGETLCHGDFHPGNILLSNGHTMVIDFMNVCHGDFLYDVARTVFLVEYTPVPEQADDRETLLRLKRTLADLYLIEMNVTREMIHDYLSVIITARVGECSNDK</sequence>
<dbReference type="Pfam" id="PF01636">
    <property type="entry name" value="APH"/>
    <property type="match status" value="1"/>
</dbReference>
<name>A0ABN7U0Z2_9BACL</name>
<feature type="domain" description="Aminoglycoside phosphotransferase" evidence="1">
    <location>
        <begin position="6"/>
        <end position="201"/>
    </location>
</feature>
<reference evidence="2 3" key="1">
    <citation type="submission" date="2021-06" db="EMBL/GenBank/DDBJ databases">
        <authorList>
            <person name="Criscuolo A."/>
        </authorList>
    </citation>
    <scope>NUCLEOTIDE SEQUENCE [LARGE SCALE GENOMIC DNA]</scope>
    <source>
        <strain evidence="3">CIP 111802</strain>
    </source>
</reference>
<evidence type="ECO:0000313" key="2">
    <source>
        <dbReference type="EMBL" id="CAG7659061.1"/>
    </source>
</evidence>
<evidence type="ECO:0000259" key="1">
    <source>
        <dbReference type="Pfam" id="PF01636"/>
    </source>
</evidence>